<keyword evidence="3" id="KW-1185">Reference proteome</keyword>
<evidence type="ECO:0000313" key="3">
    <source>
        <dbReference type="Proteomes" id="UP000270296"/>
    </source>
</evidence>
<dbReference type="WBParaSite" id="SBAD_0000183801-mRNA-1">
    <property type="protein sequence ID" value="SBAD_0000183801-mRNA-1"/>
    <property type="gene ID" value="SBAD_0000183801"/>
</dbReference>
<evidence type="ECO:0000313" key="4">
    <source>
        <dbReference type="WBParaSite" id="SBAD_0000183801-mRNA-1"/>
    </source>
</evidence>
<dbReference type="OrthoDB" id="5912207at2759"/>
<protein>
    <submittedName>
        <fullName evidence="4">Transthyretin-like family protein</fullName>
    </submittedName>
</protein>
<organism evidence="4">
    <name type="scientific">Soboliphyme baturini</name>
    <dbReference type="NCBI Taxonomy" id="241478"/>
    <lineage>
        <taxon>Eukaryota</taxon>
        <taxon>Metazoa</taxon>
        <taxon>Ecdysozoa</taxon>
        <taxon>Nematoda</taxon>
        <taxon>Enoplea</taxon>
        <taxon>Dorylaimia</taxon>
        <taxon>Dioctophymatida</taxon>
        <taxon>Dioctophymatoidea</taxon>
        <taxon>Soboliphymatidae</taxon>
        <taxon>Soboliphyme</taxon>
    </lineage>
</organism>
<dbReference type="InterPro" id="IPR038479">
    <property type="entry name" value="Transthyretin-like_sf"/>
</dbReference>
<dbReference type="AlphaFoldDB" id="A0A183IDQ6"/>
<gene>
    <name evidence="2" type="ORF">SBAD_LOCUS1750</name>
</gene>
<proteinExistence type="inferred from homology"/>
<evidence type="ECO:0000256" key="1">
    <source>
        <dbReference type="ARBA" id="ARBA00010112"/>
    </source>
</evidence>
<evidence type="ECO:0000313" key="2">
    <source>
        <dbReference type="EMBL" id="VDO95377.1"/>
    </source>
</evidence>
<dbReference type="Pfam" id="PF01060">
    <property type="entry name" value="TTR-52"/>
    <property type="match status" value="1"/>
</dbReference>
<dbReference type="Proteomes" id="UP000270296">
    <property type="component" value="Unassembled WGS sequence"/>
</dbReference>
<sequence length="91" mass="10592">MDEAYASRNGAFQLHGCASDIFSKIDPILKIYHKCKGTPKRITIPIDQEHLDKVFTFDRPIDLKKAHEKEQDHEYHVPKCPNVKEWQTTTV</sequence>
<reference evidence="4" key="1">
    <citation type="submission" date="2016-06" db="UniProtKB">
        <authorList>
            <consortium name="WormBaseParasite"/>
        </authorList>
    </citation>
    <scope>IDENTIFICATION</scope>
</reference>
<dbReference type="GO" id="GO:0009986">
    <property type="term" value="C:cell surface"/>
    <property type="evidence" value="ECO:0007669"/>
    <property type="project" value="InterPro"/>
</dbReference>
<accession>A0A183IDQ6</accession>
<comment type="similarity">
    <text evidence="1">Belongs to the nematode transthyretin-like family.</text>
</comment>
<dbReference type="Gene3D" id="2.60.40.3330">
    <property type="match status" value="1"/>
</dbReference>
<dbReference type="EMBL" id="UZAM01006941">
    <property type="protein sequence ID" value="VDO95377.1"/>
    <property type="molecule type" value="Genomic_DNA"/>
</dbReference>
<dbReference type="InterPro" id="IPR001534">
    <property type="entry name" value="Transthyretin-like"/>
</dbReference>
<name>A0A183IDQ6_9BILA</name>
<reference evidence="2 3" key="2">
    <citation type="submission" date="2018-11" db="EMBL/GenBank/DDBJ databases">
        <authorList>
            <consortium name="Pathogen Informatics"/>
        </authorList>
    </citation>
    <scope>NUCLEOTIDE SEQUENCE [LARGE SCALE GENOMIC DNA]</scope>
</reference>